<dbReference type="InterPro" id="IPR013087">
    <property type="entry name" value="Znf_C2H2_type"/>
</dbReference>
<evidence type="ECO:0000313" key="4">
    <source>
        <dbReference type="EMBL" id="CCF48199.1"/>
    </source>
</evidence>
<dbReference type="PROSITE" id="PS50157">
    <property type="entry name" value="ZINC_FINGER_C2H2_2"/>
    <property type="match status" value="1"/>
</dbReference>
<gene>
    <name evidence="4" type="ORF">UHOR_05900</name>
</gene>
<feature type="compositionally biased region" description="Polar residues" evidence="2">
    <location>
        <begin position="209"/>
        <end position="224"/>
    </location>
</feature>
<dbReference type="eggNOG" id="ENOG502R2VH">
    <property type="taxonomic scope" value="Eukaryota"/>
</dbReference>
<accession>I2FMQ6</accession>
<proteinExistence type="predicted"/>
<name>I2FMQ6_USTHO</name>
<keyword evidence="1" id="KW-0862">Zinc</keyword>
<keyword evidence="5" id="KW-1185">Reference proteome</keyword>
<evidence type="ECO:0000256" key="2">
    <source>
        <dbReference type="SAM" id="MobiDB-lite"/>
    </source>
</evidence>
<dbReference type="OMA" id="STRCPTC"/>
<feature type="compositionally biased region" description="Polar residues" evidence="2">
    <location>
        <begin position="237"/>
        <end position="246"/>
    </location>
</feature>
<feature type="compositionally biased region" description="Polar residues" evidence="2">
    <location>
        <begin position="337"/>
        <end position="346"/>
    </location>
</feature>
<comment type="caution">
    <text evidence="4">The sequence shown here is derived from an EMBL/GenBank/DDBJ whole genome shotgun (WGS) entry which is preliminary data.</text>
</comment>
<feature type="region of interest" description="Disordered" evidence="2">
    <location>
        <begin position="144"/>
        <end position="438"/>
    </location>
</feature>
<dbReference type="EMBL" id="CAGI01000132">
    <property type="protein sequence ID" value="CCF48199.1"/>
    <property type="molecule type" value="Genomic_DNA"/>
</dbReference>
<sequence>MPPFLSVFRSRTNSLLDNITGIIPDSPSDSTSKDNSLTCRKCGNRFRDRLELSSHFNLLPNHSDYADSYNYDSFTRPKGRRAKSDRTLELGTPTPSALLDGVTPSASFSETQAYYAVQNDDKEQDASTTRPALLRKFPALSSHSINLTGDQQPQSPPPTDYADSIAPSPRSDPKGKGKQRAMPRLRRDDSFQYGQPLASSDEEDAECQSRATSSSTKNFGSSTRSRAHSASVEAMASHSTLNARPRSSTSSNTSKTSRALANKAVGQAPPLPPKIPMFERQDKLKQSYISSQDSADDTDSIDSDASFRTAGSTKKPSEKTRLKQSYAARDTFGPSWGSPSASSKQMGKQLPPRPRERHASESNLLLESMGTSHDDAPPSYYELHGDADPFDDLALPPRSTSRHFVSRSDGFATVPTSPVSRCDPATSRRPRRSTNAWPYASSSAFPVTFSRCNDLDTIDTYTSLPNTEDDLYNSSPVSPKAQLRRAAGVRPSMSSKLANGSLPPSISSSSFSSSPSPTTPKTPFAFLADAPLSSPPPTLSKPHKASAGSSRRIRQSSRAKSDAAAPSTRCPTCFVKFATLEKTLEHLDNSDCGAVEFESGIM</sequence>
<feature type="compositionally biased region" description="Polar residues" evidence="2">
    <location>
        <begin position="361"/>
        <end position="371"/>
    </location>
</feature>
<feature type="compositionally biased region" description="Low complexity" evidence="2">
    <location>
        <begin position="247"/>
        <end position="257"/>
    </location>
</feature>
<dbReference type="AlphaFoldDB" id="I2FMQ6"/>
<keyword evidence="1" id="KW-0863">Zinc-finger</keyword>
<evidence type="ECO:0000259" key="3">
    <source>
        <dbReference type="PROSITE" id="PS50157"/>
    </source>
</evidence>
<organism evidence="4 5">
    <name type="scientific">Ustilago hordei</name>
    <name type="common">Barley covered smut fungus</name>
    <dbReference type="NCBI Taxonomy" id="120017"/>
    <lineage>
        <taxon>Eukaryota</taxon>
        <taxon>Fungi</taxon>
        <taxon>Dikarya</taxon>
        <taxon>Basidiomycota</taxon>
        <taxon>Ustilaginomycotina</taxon>
        <taxon>Ustilaginomycetes</taxon>
        <taxon>Ustilaginales</taxon>
        <taxon>Ustilaginaceae</taxon>
        <taxon>Ustilago</taxon>
    </lineage>
</organism>
<feature type="domain" description="C2H2-type" evidence="3">
    <location>
        <begin position="37"/>
        <end position="67"/>
    </location>
</feature>
<feature type="compositionally biased region" description="Low complexity" evidence="2">
    <location>
        <begin position="501"/>
        <end position="532"/>
    </location>
</feature>
<feature type="region of interest" description="Disordered" evidence="2">
    <location>
        <begin position="69"/>
        <end position="102"/>
    </location>
</feature>
<feature type="region of interest" description="Disordered" evidence="2">
    <location>
        <begin position="463"/>
        <end position="568"/>
    </location>
</feature>
<reference evidence="4 5" key="1">
    <citation type="journal article" date="2012" name="Plant Cell">
        <title>Genome comparison of barley and maize smut fungi reveals targeted loss of RNA silencing components and species-specific presence of transposable elements.</title>
        <authorList>
            <person name="Laurie J.D."/>
            <person name="Ali S."/>
            <person name="Linning R."/>
            <person name="Mannhaupt G."/>
            <person name="Wong P."/>
            <person name="Gueldener U."/>
            <person name="Muensterkoetter M."/>
            <person name="Moore R."/>
            <person name="Kahmann R."/>
            <person name="Bakkeren G."/>
            <person name="Schirawski J."/>
        </authorList>
    </citation>
    <scope>NUCLEOTIDE SEQUENCE [LARGE SCALE GENOMIC DNA]</scope>
    <source>
        <strain evidence="5">Uh4875-4</strain>
    </source>
</reference>
<feature type="compositionally biased region" description="Polar residues" evidence="2">
    <location>
        <begin position="463"/>
        <end position="477"/>
    </location>
</feature>
<keyword evidence="1" id="KW-0479">Metal-binding</keyword>
<dbReference type="GO" id="GO:0008270">
    <property type="term" value="F:zinc ion binding"/>
    <property type="evidence" value="ECO:0007669"/>
    <property type="project" value="UniProtKB-KW"/>
</dbReference>
<dbReference type="Proteomes" id="UP000006174">
    <property type="component" value="Unassembled WGS sequence"/>
</dbReference>
<protein>
    <recommendedName>
        <fullName evidence="3">C2H2-type domain-containing protein</fullName>
    </recommendedName>
</protein>
<dbReference type="OrthoDB" id="2555373at2759"/>
<evidence type="ECO:0000256" key="1">
    <source>
        <dbReference type="PROSITE-ProRule" id="PRU00042"/>
    </source>
</evidence>
<dbReference type="HOGENOM" id="CLU_484941_0_0_1"/>
<feature type="compositionally biased region" description="Polar residues" evidence="2">
    <location>
        <begin position="144"/>
        <end position="153"/>
    </location>
</feature>
<evidence type="ECO:0000313" key="5">
    <source>
        <dbReference type="Proteomes" id="UP000006174"/>
    </source>
</evidence>